<dbReference type="InterPro" id="IPR017383">
    <property type="entry name" value="ARPC1"/>
</dbReference>
<dbReference type="PROSITE" id="PS50082">
    <property type="entry name" value="WD_REPEATS_2"/>
    <property type="match status" value="2"/>
</dbReference>
<dbReference type="Pfam" id="PF00400">
    <property type="entry name" value="WD40"/>
    <property type="match status" value="2"/>
</dbReference>
<dbReference type="EMBL" id="DS469957">
    <property type="protein sequence ID" value="EDO30959.1"/>
    <property type="molecule type" value="Genomic_DNA"/>
</dbReference>
<gene>
    <name evidence="12" type="ORF">NEMVEDRAFT_v1g236117</name>
</gene>
<dbReference type="GO" id="GO:0005634">
    <property type="term" value="C:nucleus"/>
    <property type="evidence" value="ECO:0007669"/>
    <property type="project" value="UniProtKB-SubCell"/>
</dbReference>
<dbReference type="STRING" id="45351.A7SZA7"/>
<evidence type="ECO:0000313" key="13">
    <source>
        <dbReference type="Proteomes" id="UP000001593"/>
    </source>
</evidence>
<dbReference type="InterPro" id="IPR036322">
    <property type="entry name" value="WD40_repeat_dom_sf"/>
</dbReference>
<evidence type="ECO:0000256" key="8">
    <source>
        <dbReference type="ARBA" id="ARBA00023212"/>
    </source>
</evidence>
<comment type="subcellular location">
    <subcellularLocation>
        <location evidence="2">Cytoplasm</location>
        <location evidence="2">Cytoskeleton</location>
    </subcellularLocation>
    <subcellularLocation>
        <location evidence="1">Nucleus</location>
    </subcellularLocation>
</comment>
<dbReference type="AlphaFoldDB" id="A7SZA7"/>
<proteinExistence type="inferred from homology"/>
<feature type="repeat" description="WD" evidence="11">
    <location>
        <begin position="51"/>
        <end position="87"/>
    </location>
</feature>
<dbReference type="Proteomes" id="UP000001593">
    <property type="component" value="Unassembled WGS sequence"/>
</dbReference>
<keyword evidence="8 10" id="KW-0206">Cytoskeleton</keyword>
<comment type="similarity">
    <text evidence="3 10">Belongs to the WD repeat ARPC1 family.</text>
</comment>
<evidence type="ECO:0000256" key="2">
    <source>
        <dbReference type="ARBA" id="ARBA00004245"/>
    </source>
</evidence>
<evidence type="ECO:0000256" key="1">
    <source>
        <dbReference type="ARBA" id="ARBA00004123"/>
    </source>
</evidence>
<keyword evidence="9" id="KW-0539">Nucleus</keyword>
<evidence type="ECO:0000256" key="5">
    <source>
        <dbReference type="ARBA" id="ARBA00022574"/>
    </source>
</evidence>
<keyword evidence="5 11" id="KW-0853">WD repeat</keyword>
<dbReference type="KEGG" id="nve:5501805"/>
<dbReference type="InParanoid" id="A7SZA7"/>
<keyword evidence="6" id="KW-0677">Repeat</keyword>
<evidence type="ECO:0000313" key="12">
    <source>
        <dbReference type="EMBL" id="EDO30959.1"/>
    </source>
</evidence>
<dbReference type="GO" id="GO:0051015">
    <property type="term" value="F:actin filament binding"/>
    <property type="evidence" value="ECO:0000318"/>
    <property type="project" value="GO_Central"/>
</dbReference>
<dbReference type="PhylomeDB" id="A7SZA7"/>
<name>A7SZA7_NEMVE</name>
<dbReference type="InterPro" id="IPR015943">
    <property type="entry name" value="WD40/YVTN_repeat-like_dom_sf"/>
</dbReference>
<dbReference type="GO" id="GO:0005885">
    <property type="term" value="C:Arp2/3 protein complex"/>
    <property type="evidence" value="ECO:0000318"/>
    <property type="project" value="GO_Central"/>
</dbReference>
<dbReference type="HOGENOM" id="CLU_034396_1_0_1"/>
<keyword evidence="4 10" id="KW-0963">Cytoplasm</keyword>
<dbReference type="PROSITE" id="PS50294">
    <property type="entry name" value="WD_REPEATS_REGION"/>
    <property type="match status" value="1"/>
</dbReference>
<keyword evidence="13" id="KW-1185">Reference proteome</keyword>
<sequence length="375" mass="41468">MSGKEVHELAITPITCFTFNKARNQLAFSPNDHTVHIYKKSGNKWTADVVLSEHGQRVTDMDWAQESNRLVTCAADRNAYVWTLQEGTWKPMLVILRINRAATCVRWSPKEDKFAVGSGARLISVCYFEKDNDWWVSKHIKKPIRSTVLGIDWHPNNLLLAAGSSDFKARVFSGFIKDVDGKTNRDTEWGKKASFGNCLAEFTNGRGGWVHSVSFSASGTKLAWVGHDSSISVVNSGHEMKVVTIQTDLLPLMQCIWITENSIVAAGHNNMPYLFTHDDNDKLTLIGKLDAPKKKEDSGAISAMAKFRSLDKQGQSAEEGVSSSNTTHENSISKLDIYAGDKSNVSKFVTSGNDGRVVIWDVKSLESSIAGLKIV</sequence>
<protein>
    <recommendedName>
        <fullName evidence="10">Actin-related protein 2/3 complex subunit</fullName>
    </recommendedName>
</protein>
<dbReference type="SMART" id="SM00320">
    <property type="entry name" value="WD40"/>
    <property type="match status" value="6"/>
</dbReference>
<dbReference type="PANTHER" id="PTHR10709:SF2">
    <property type="entry name" value="ACTIN-RELATED PROTEIN 2_3 COMPLEX SUBUNIT"/>
    <property type="match status" value="1"/>
</dbReference>
<evidence type="ECO:0000256" key="4">
    <source>
        <dbReference type="ARBA" id="ARBA00022490"/>
    </source>
</evidence>
<feature type="repeat" description="WD" evidence="11">
    <location>
        <begin position="348"/>
        <end position="370"/>
    </location>
</feature>
<evidence type="ECO:0000256" key="3">
    <source>
        <dbReference type="ARBA" id="ARBA00006260"/>
    </source>
</evidence>
<evidence type="ECO:0000256" key="11">
    <source>
        <dbReference type="PROSITE-ProRule" id="PRU00221"/>
    </source>
</evidence>
<dbReference type="GO" id="GO:0034314">
    <property type="term" value="P:Arp2/3 complex-mediated actin nucleation"/>
    <property type="evidence" value="ECO:0000318"/>
    <property type="project" value="GO_Central"/>
</dbReference>
<dbReference type="OrthoDB" id="406844at2759"/>
<keyword evidence="7 10" id="KW-0009">Actin-binding</keyword>
<dbReference type="InterPro" id="IPR001680">
    <property type="entry name" value="WD40_rpt"/>
</dbReference>
<dbReference type="OMA" id="YVWEPSP"/>
<evidence type="ECO:0000256" key="9">
    <source>
        <dbReference type="ARBA" id="ARBA00023242"/>
    </source>
</evidence>
<dbReference type="PANTHER" id="PTHR10709">
    <property type="entry name" value="ACTIN-RELATED PROTEIN 2/3 COMPLEX SUBUNIT 1"/>
    <property type="match status" value="1"/>
</dbReference>
<dbReference type="FunFam" id="2.130.10.10:FF:000030">
    <property type="entry name" value="Actin-related protein 2/3 complex subunit"/>
    <property type="match status" value="1"/>
</dbReference>
<dbReference type="eggNOG" id="KOG1523">
    <property type="taxonomic scope" value="Eukaryota"/>
</dbReference>
<reference evidence="12 13" key="1">
    <citation type="journal article" date="2007" name="Science">
        <title>Sea anemone genome reveals ancestral eumetazoan gene repertoire and genomic organization.</title>
        <authorList>
            <person name="Putnam N.H."/>
            <person name="Srivastava M."/>
            <person name="Hellsten U."/>
            <person name="Dirks B."/>
            <person name="Chapman J."/>
            <person name="Salamov A."/>
            <person name="Terry A."/>
            <person name="Shapiro H."/>
            <person name="Lindquist E."/>
            <person name="Kapitonov V.V."/>
            <person name="Jurka J."/>
            <person name="Genikhovich G."/>
            <person name="Grigoriev I.V."/>
            <person name="Lucas S.M."/>
            <person name="Steele R.E."/>
            <person name="Finnerty J.R."/>
            <person name="Technau U."/>
            <person name="Martindale M.Q."/>
            <person name="Rokhsar D.S."/>
        </authorList>
    </citation>
    <scope>NUCLEOTIDE SEQUENCE [LARGE SCALE GENOMIC DNA]</scope>
    <source>
        <strain evidence="13">CH2 X CH6</strain>
    </source>
</reference>
<evidence type="ECO:0000256" key="6">
    <source>
        <dbReference type="ARBA" id="ARBA00022737"/>
    </source>
</evidence>
<dbReference type="PIRSF" id="PIRSF038093">
    <property type="entry name" value="ARP2/3_su1"/>
    <property type="match status" value="1"/>
</dbReference>
<dbReference type="SUPFAM" id="SSF50978">
    <property type="entry name" value="WD40 repeat-like"/>
    <property type="match status" value="1"/>
</dbReference>
<evidence type="ECO:0000256" key="7">
    <source>
        <dbReference type="ARBA" id="ARBA00023203"/>
    </source>
</evidence>
<accession>A7SZA7</accession>
<dbReference type="Gene3D" id="2.130.10.10">
    <property type="entry name" value="YVTN repeat-like/Quinoprotein amine dehydrogenase"/>
    <property type="match status" value="1"/>
</dbReference>
<evidence type="ECO:0000256" key="10">
    <source>
        <dbReference type="PIRNR" id="PIRNR038093"/>
    </source>
</evidence>
<organism evidence="12 13">
    <name type="scientific">Nematostella vectensis</name>
    <name type="common">Starlet sea anemone</name>
    <dbReference type="NCBI Taxonomy" id="45351"/>
    <lineage>
        <taxon>Eukaryota</taxon>
        <taxon>Metazoa</taxon>
        <taxon>Cnidaria</taxon>
        <taxon>Anthozoa</taxon>
        <taxon>Hexacorallia</taxon>
        <taxon>Actiniaria</taxon>
        <taxon>Edwardsiidae</taxon>
        <taxon>Nematostella</taxon>
    </lineage>
</organism>
<comment type="function">
    <text evidence="10">Functions as component of the Arp2/3 complex which is involved in regulation of actin polymerization and together with an activating nucleation-promoting factor (NPF) mediates the formation of branched actin networks.</text>
</comment>